<proteinExistence type="predicted"/>
<accession>F8KX21</accession>
<evidence type="ECO:0000313" key="2">
    <source>
        <dbReference type="Proteomes" id="UP000000495"/>
    </source>
</evidence>
<organism evidence="1 2">
    <name type="scientific">Parachlamydia acanthamoebae (strain UV7)</name>
    <dbReference type="NCBI Taxonomy" id="765952"/>
    <lineage>
        <taxon>Bacteria</taxon>
        <taxon>Pseudomonadati</taxon>
        <taxon>Chlamydiota</taxon>
        <taxon>Chlamydiia</taxon>
        <taxon>Parachlamydiales</taxon>
        <taxon>Parachlamydiaceae</taxon>
        <taxon>Parachlamydia</taxon>
    </lineage>
</organism>
<dbReference type="Proteomes" id="UP000000495">
    <property type="component" value="Chromosome"/>
</dbReference>
<dbReference type="OrthoDB" id="301973at2"/>
<sequence length="153" mass="17502">MSGIAVFGLKCPSLLDYDRKQSDNVIAQNLRDLYHINNPPSDTYLRERLDYVDPDHIRPAFKKVFAFFQRGKGLEGFEYLNGYVLISGDGTGEFSSGNICCPQCCVKEHQNGTKTYYHQMFGACIVHPDKKNVIPLCPEAILNRRYDQKLCMR</sequence>
<name>F8KX21_PARAV</name>
<dbReference type="RefSeq" id="WP_013924426.1">
    <property type="nucleotide sequence ID" value="NC_015702.1"/>
</dbReference>
<reference key="1">
    <citation type="journal article" date="2011" name="Mol. Biol. Evol.">
        <title>Unity in variety -- the pan-genome of the Chlamydiae.</title>
        <authorList>
            <person name="Collingro A."/>
            <person name="Tischler P."/>
            <person name="Weinmaier T."/>
            <person name="Penz T."/>
            <person name="Heinz E."/>
            <person name="Brunham R.C."/>
            <person name="Read T.D."/>
            <person name="Bavoil P.M."/>
            <person name="Sachse K."/>
            <person name="Kahane S."/>
            <person name="Friedman M.G."/>
            <person name="Rattei T."/>
            <person name="Myers G.S.A."/>
            <person name="Horn M."/>
        </authorList>
    </citation>
    <scope>NUCLEOTIDE SEQUENCE</scope>
    <source>
        <strain>UV7</strain>
    </source>
</reference>
<dbReference type="KEGG" id="puv:PUV_05380"/>
<keyword evidence="2" id="KW-1185">Reference proteome</keyword>
<reference evidence="1 2" key="2">
    <citation type="journal article" date="2011" name="Mol. Biol. Evol.">
        <title>Unity in variety--the pan-genome of the Chlamydiae.</title>
        <authorList>
            <person name="Collingro A."/>
            <person name="Tischler P."/>
            <person name="Weinmaier T."/>
            <person name="Penz T."/>
            <person name="Heinz E."/>
            <person name="Brunham R.C."/>
            <person name="Read T.D."/>
            <person name="Bavoil P.M."/>
            <person name="Sachse K."/>
            <person name="Kahane S."/>
            <person name="Friedman M.G."/>
            <person name="Rattei T."/>
            <person name="Myers G.S."/>
            <person name="Horn M."/>
        </authorList>
    </citation>
    <scope>NUCLEOTIDE SEQUENCE [LARGE SCALE GENOMIC DNA]</scope>
    <source>
        <strain evidence="2">UV7</strain>
    </source>
</reference>
<dbReference type="EMBL" id="FR872580">
    <property type="protein sequence ID" value="CCB85488.1"/>
    <property type="molecule type" value="Genomic_DNA"/>
</dbReference>
<dbReference type="eggNOG" id="ENOG5031XVD">
    <property type="taxonomic scope" value="Bacteria"/>
</dbReference>
<dbReference type="AlphaFoldDB" id="F8KX21"/>
<gene>
    <name evidence="1" type="ordered locus">PUV_05380</name>
</gene>
<protein>
    <submittedName>
        <fullName evidence="1">Uncharacterized protein</fullName>
    </submittedName>
</protein>
<evidence type="ECO:0000313" key="1">
    <source>
        <dbReference type="EMBL" id="CCB85488.1"/>
    </source>
</evidence>
<dbReference type="HOGENOM" id="CLU_1711476_0_0_0"/>